<sequence length="535" mass="59666">MDMMEHLMMSRKWEFNKSFTPATEQMVQMVMRVQMADIQTTAGLAGKGKYQPSDCPADPSRQPPFSRLPGTMEKHLDRHVYYDDLDIVHDTRFTPKVGQCVSKIGMLYDRHNRGKGSGGSRRTRYNGEAEGVEGTVGGVLKQSKLPAGDNRPQCDHGGARQGLNEHNGLPSGTQIQEKQLPKEKYPEEAEPFSSSKRDVAPEAGSEWKEELVKAPIENWPPEKAIVNDDYPDQPITIGGSLSAECRTELTKVMHKYADAFVWVPADMTGIPCFIIEHQLKTYPHIEPRVQKKKSLAPNIRKVVKEKVEEWLKSGIVKRPINQILNCPEASGRLAKCVVELGAYDISYSLSNTIEGQVLADFLADIMAGDDPSCKKAPKSKTTLGLEDVPESSKAREEQTNQDPIVEVDVWKLYTDGASNDHGSRAGLTLIDPEGMEYSYTLQLNLNNSNNYAKYEALLAGLRIANGIKVKNTYAFVDLKLVASQVKGSYEAQGEKTKKYMEKVLEVVTCFDKFQISHKPREQNKKVDTLSKLAAV</sequence>
<keyword evidence="3" id="KW-0548">Nucleotidyltransferase</keyword>
<proteinExistence type="predicted"/>
<dbReference type="Proteomes" id="UP001151760">
    <property type="component" value="Unassembled WGS sequence"/>
</dbReference>
<feature type="region of interest" description="Disordered" evidence="1">
    <location>
        <begin position="143"/>
        <end position="204"/>
    </location>
</feature>
<reference evidence="3" key="1">
    <citation type="journal article" date="2022" name="Int. J. Mol. Sci.">
        <title>Draft Genome of Tanacetum Coccineum: Genomic Comparison of Closely Related Tanacetum-Family Plants.</title>
        <authorList>
            <person name="Yamashiro T."/>
            <person name="Shiraishi A."/>
            <person name="Nakayama K."/>
            <person name="Satake H."/>
        </authorList>
    </citation>
    <scope>NUCLEOTIDE SEQUENCE</scope>
</reference>
<comment type="caution">
    <text evidence="3">The sequence shown here is derived from an EMBL/GenBank/DDBJ whole genome shotgun (WGS) entry which is preliminary data.</text>
</comment>
<evidence type="ECO:0000313" key="3">
    <source>
        <dbReference type="EMBL" id="GJS78281.1"/>
    </source>
</evidence>
<dbReference type="SUPFAM" id="SSF53098">
    <property type="entry name" value="Ribonuclease H-like"/>
    <property type="match status" value="1"/>
</dbReference>
<keyword evidence="3" id="KW-0695">RNA-directed DNA polymerase</keyword>
<dbReference type="InterPro" id="IPR036397">
    <property type="entry name" value="RNaseH_sf"/>
</dbReference>
<reference evidence="3" key="2">
    <citation type="submission" date="2022-01" db="EMBL/GenBank/DDBJ databases">
        <authorList>
            <person name="Yamashiro T."/>
            <person name="Shiraishi A."/>
            <person name="Satake H."/>
            <person name="Nakayama K."/>
        </authorList>
    </citation>
    <scope>NUCLEOTIDE SEQUENCE</scope>
</reference>
<dbReference type="Pfam" id="PF13456">
    <property type="entry name" value="RVT_3"/>
    <property type="match status" value="1"/>
</dbReference>
<gene>
    <name evidence="3" type="ORF">Tco_0728162</name>
</gene>
<dbReference type="InterPro" id="IPR012337">
    <property type="entry name" value="RNaseH-like_sf"/>
</dbReference>
<feature type="domain" description="RNase H type-1" evidence="2">
    <location>
        <begin position="415"/>
        <end position="532"/>
    </location>
</feature>
<keyword evidence="4" id="KW-1185">Reference proteome</keyword>
<dbReference type="GO" id="GO:0003964">
    <property type="term" value="F:RNA-directed DNA polymerase activity"/>
    <property type="evidence" value="ECO:0007669"/>
    <property type="project" value="UniProtKB-KW"/>
</dbReference>
<dbReference type="EMBL" id="BQNB010010513">
    <property type="protein sequence ID" value="GJS78281.1"/>
    <property type="molecule type" value="Genomic_DNA"/>
</dbReference>
<protein>
    <submittedName>
        <fullName evidence="3">Reverse transcriptase domain-containing protein</fullName>
    </submittedName>
</protein>
<dbReference type="InterPro" id="IPR002156">
    <property type="entry name" value="RNaseH_domain"/>
</dbReference>
<organism evidence="3 4">
    <name type="scientific">Tanacetum coccineum</name>
    <dbReference type="NCBI Taxonomy" id="301880"/>
    <lineage>
        <taxon>Eukaryota</taxon>
        <taxon>Viridiplantae</taxon>
        <taxon>Streptophyta</taxon>
        <taxon>Embryophyta</taxon>
        <taxon>Tracheophyta</taxon>
        <taxon>Spermatophyta</taxon>
        <taxon>Magnoliopsida</taxon>
        <taxon>eudicotyledons</taxon>
        <taxon>Gunneridae</taxon>
        <taxon>Pentapetalae</taxon>
        <taxon>asterids</taxon>
        <taxon>campanulids</taxon>
        <taxon>Asterales</taxon>
        <taxon>Asteraceae</taxon>
        <taxon>Asteroideae</taxon>
        <taxon>Anthemideae</taxon>
        <taxon>Anthemidinae</taxon>
        <taxon>Tanacetum</taxon>
    </lineage>
</organism>
<dbReference type="PANTHER" id="PTHR48475">
    <property type="entry name" value="RIBONUCLEASE H"/>
    <property type="match status" value="1"/>
</dbReference>
<dbReference type="PANTHER" id="PTHR48475:SF1">
    <property type="entry name" value="RNASE H TYPE-1 DOMAIN-CONTAINING PROTEIN"/>
    <property type="match status" value="1"/>
</dbReference>
<keyword evidence="3" id="KW-0808">Transferase</keyword>
<feature type="region of interest" description="Disordered" evidence="1">
    <location>
        <begin position="44"/>
        <end position="70"/>
    </location>
</feature>
<accession>A0ABQ4YLF6</accession>
<dbReference type="Gene3D" id="3.30.420.10">
    <property type="entry name" value="Ribonuclease H-like superfamily/Ribonuclease H"/>
    <property type="match status" value="1"/>
</dbReference>
<evidence type="ECO:0000313" key="4">
    <source>
        <dbReference type="Proteomes" id="UP001151760"/>
    </source>
</evidence>
<evidence type="ECO:0000256" key="1">
    <source>
        <dbReference type="SAM" id="MobiDB-lite"/>
    </source>
</evidence>
<name>A0ABQ4YLF6_9ASTR</name>
<feature type="compositionally biased region" description="Basic and acidic residues" evidence="1">
    <location>
        <begin position="195"/>
        <end position="204"/>
    </location>
</feature>
<evidence type="ECO:0000259" key="2">
    <source>
        <dbReference type="Pfam" id="PF13456"/>
    </source>
</evidence>
<feature type="region of interest" description="Disordered" evidence="1">
    <location>
        <begin position="373"/>
        <end position="400"/>
    </location>
</feature>